<dbReference type="SUPFAM" id="SSF110849">
    <property type="entry name" value="ParB/Sulfiredoxin"/>
    <property type="match status" value="1"/>
</dbReference>
<organism evidence="2 3">
    <name type="scientific">Floridaenema evergladense BLCC-F167</name>
    <dbReference type="NCBI Taxonomy" id="3153639"/>
    <lineage>
        <taxon>Bacteria</taxon>
        <taxon>Bacillati</taxon>
        <taxon>Cyanobacteriota</taxon>
        <taxon>Cyanophyceae</taxon>
        <taxon>Oscillatoriophycideae</taxon>
        <taxon>Aerosakkonematales</taxon>
        <taxon>Aerosakkonemataceae</taxon>
        <taxon>Floridanema</taxon>
        <taxon>Floridanema evergladense</taxon>
    </lineage>
</organism>
<evidence type="ECO:0000313" key="3">
    <source>
        <dbReference type="Proteomes" id="UP001576780"/>
    </source>
</evidence>
<feature type="non-terminal residue" evidence="2">
    <location>
        <position position="1"/>
    </location>
</feature>
<evidence type="ECO:0000256" key="1">
    <source>
        <dbReference type="SAM" id="MobiDB-lite"/>
    </source>
</evidence>
<dbReference type="RefSeq" id="WP_413278387.1">
    <property type="nucleotide sequence ID" value="NZ_JBHFNT010000135.1"/>
</dbReference>
<keyword evidence="3" id="KW-1185">Reference proteome</keyword>
<proteinExistence type="predicted"/>
<evidence type="ECO:0008006" key="4">
    <source>
        <dbReference type="Google" id="ProtNLM"/>
    </source>
</evidence>
<name>A0ABV4WLM0_9CYAN</name>
<sequence length="436" mass="49290">ELVNGLQDGSDDELVNGLQDGSGNGHSECGELAELPAHSFAVGDIVQYEDDHWTISQIRKHAILLEQEKDGLKGTVWVRRIEKIDPIKKETTEVPQRYLPISQIELHSDLQPRFGLNRETVEQYVQRLENGERPLPIEVFLIDGRYVCADGFHRIESARIFGEQNIRANIIIGSWAEAKMFAATANTRHGLPLINKERWRATELYLDALDELPEGDTRKKENSRDIAKKCGVSHTYITELRQRRKFLVELNQMGAQKGVTRFKHKKLGSLGTYVELNNMKCGIQLEWDIGRGAERFSGWIPLKDLELTTIPKPEPEAITGFKQDEPRLKTVATPRQSSGGVPTKSHSSGNESKTEKPQTDELVIGILNNINLLLPDQITSLFDALAHKIPESVLVEEVHKLNDTQLKAVIKSAKEELNKRNHPDSFREQPRLNKTA</sequence>
<gene>
    <name evidence="2" type="ORF">ACE1CA_15770</name>
</gene>
<evidence type="ECO:0000313" key="2">
    <source>
        <dbReference type="EMBL" id="MFB2835989.1"/>
    </source>
</evidence>
<feature type="region of interest" description="Disordered" evidence="1">
    <location>
        <begin position="1"/>
        <end position="30"/>
    </location>
</feature>
<feature type="compositionally biased region" description="Polar residues" evidence="1">
    <location>
        <begin position="333"/>
        <end position="351"/>
    </location>
</feature>
<comment type="caution">
    <text evidence="2">The sequence shown here is derived from an EMBL/GenBank/DDBJ whole genome shotgun (WGS) entry which is preliminary data.</text>
</comment>
<feature type="region of interest" description="Disordered" evidence="1">
    <location>
        <begin position="314"/>
        <end position="358"/>
    </location>
</feature>
<dbReference type="Proteomes" id="UP001576780">
    <property type="component" value="Unassembled WGS sequence"/>
</dbReference>
<dbReference type="EMBL" id="JBHFNT010000135">
    <property type="protein sequence ID" value="MFB2835989.1"/>
    <property type="molecule type" value="Genomic_DNA"/>
</dbReference>
<dbReference type="InterPro" id="IPR036086">
    <property type="entry name" value="ParB/Sulfiredoxin_sf"/>
</dbReference>
<accession>A0ABV4WLM0</accession>
<reference evidence="2 3" key="1">
    <citation type="submission" date="2024-09" db="EMBL/GenBank/DDBJ databases">
        <title>Floridaenema gen nov. (Aerosakkonemataceae, Aerosakkonematales ord. nov., Cyanobacteria) from benthic tropical and subtropical fresh waters, with the description of four new species.</title>
        <authorList>
            <person name="Moretto J.A."/>
            <person name="Berthold D.E."/>
            <person name="Lefler F.W."/>
            <person name="Huang I.-S."/>
            <person name="Laughinghouse H. IV."/>
        </authorList>
    </citation>
    <scope>NUCLEOTIDE SEQUENCE [LARGE SCALE GENOMIC DNA]</scope>
    <source>
        <strain evidence="2 3">BLCC-F167</strain>
    </source>
</reference>
<protein>
    <recommendedName>
        <fullName evidence="4">ParB/Sulfiredoxin domain-containing protein</fullName>
    </recommendedName>
</protein>
<feature type="region of interest" description="Disordered" evidence="1">
    <location>
        <begin position="414"/>
        <end position="436"/>
    </location>
</feature>